<dbReference type="InterPro" id="IPR036590">
    <property type="entry name" value="SRAP-like"/>
</dbReference>
<comment type="caution">
    <text evidence="9">The sequence shown here is derived from an EMBL/GenBank/DDBJ whole genome shotgun (WGS) entry which is preliminary data.</text>
</comment>
<keyword evidence="4 8" id="KW-0378">Hydrolase</keyword>
<protein>
    <recommendedName>
        <fullName evidence="8">Abasic site processing protein</fullName>
        <ecNumber evidence="8">3.4.-.-</ecNumber>
    </recommendedName>
</protein>
<evidence type="ECO:0000256" key="8">
    <source>
        <dbReference type="RuleBase" id="RU364100"/>
    </source>
</evidence>
<dbReference type="Pfam" id="PF02586">
    <property type="entry name" value="SRAP"/>
    <property type="match status" value="1"/>
</dbReference>
<proteinExistence type="inferred from homology"/>
<dbReference type="GO" id="GO:0008233">
    <property type="term" value="F:peptidase activity"/>
    <property type="evidence" value="ECO:0007669"/>
    <property type="project" value="UniProtKB-KW"/>
</dbReference>
<keyword evidence="5" id="KW-0190">Covalent protein-DNA linkage</keyword>
<gene>
    <name evidence="9" type="ORF">EGA29_19175</name>
</gene>
<evidence type="ECO:0000256" key="4">
    <source>
        <dbReference type="ARBA" id="ARBA00022801"/>
    </source>
</evidence>
<sequence length="320" mass="37096">MCYSAMIRANYRDYVRMFGANITIREFVELYVERNQDSTINIPKAMSAAFLAAPQEPGEQRIAELIRSFDEARSTKLQQTLFEQMERQTKAQRKLEVKNTKAASEDLRISTTKIEDARKKLAGMGYADLRSSDSRIFPHWYAPVMIVEDGERVIKPMRYLLRPEGMPASFDVTHSGSFNARRDNLRKFWRKQFGHNHGLILVDRFYENVNRHRLEQRELEPDEKPENVRLEFVPNPPQLMLVPCIWSRWSAPGQKDLLSFAAITDEPPPEVAATGHDRCLVQIKHENVDAWLNPAGRSLDVLDAILEDKEHPYYEHRLAA</sequence>
<comment type="similarity">
    <text evidence="1 8">Belongs to the SOS response-associated peptidase family.</text>
</comment>
<dbReference type="InterPro" id="IPR003738">
    <property type="entry name" value="SRAP"/>
</dbReference>
<dbReference type="EC" id="3.4.-.-" evidence="8"/>
<dbReference type="GO" id="GO:0006508">
    <property type="term" value="P:proteolysis"/>
    <property type="evidence" value="ECO:0007669"/>
    <property type="project" value="UniProtKB-KW"/>
</dbReference>
<name>A0A454TM70_9RALS</name>
<evidence type="ECO:0000313" key="10">
    <source>
        <dbReference type="Proteomes" id="UP000271222"/>
    </source>
</evidence>
<dbReference type="Gene3D" id="3.90.1680.10">
    <property type="entry name" value="SOS response associated peptidase-like"/>
    <property type="match status" value="1"/>
</dbReference>
<evidence type="ECO:0000256" key="1">
    <source>
        <dbReference type="ARBA" id="ARBA00008136"/>
    </source>
</evidence>
<dbReference type="OrthoDB" id="107650at2"/>
<keyword evidence="7" id="KW-0456">Lyase</keyword>
<dbReference type="PANTHER" id="PTHR13604">
    <property type="entry name" value="DC12-RELATED"/>
    <property type="match status" value="1"/>
</dbReference>
<dbReference type="Proteomes" id="UP000271222">
    <property type="component" value="Unassembled WGS sequence"/>
</dbReference>
<evidence type="ECO:0000256" key="7">
    <source>
        <dbReference type="ARBA" id="ARBA00023239"/>
    </source>
</evidence>
<dbReference type="EMBL" id="RJTL01000035">
    <property type="protein sequence ID" value="RNM03244.1"/>
    <property type="molecule type" value="Genomic_DNA"/>
</dbReference>
<organism evidence="9 10">
    <name type="scientific">Ralstonia pseudosolanacearum</name>
    <dbReference type="NCBI Taxonomy" id="1310165"/>
    <lineage>
        <taxon>Bacteria</taxon>
        <taxon>Pseudomonadati</taxon>
        <taxon>Pseudomonadota</taxon>
        <taxon>Betaproteobacteria</taxon>
        <taxon>Burkholderiales</taxon>
        <taxon>Burkholderiaceae</taxon>
        <taxon>Ralstonia</taxon>
        <taxon>Ralstonia solanacearum species complex</taxon>
    </lineage>
</organism>
<dbReference type="GO" id="GO:0016829">
    <property type="term" value="F:lyase activity"/>
    <property type="evidence" value="ECO:0007669"/>
    <property type="project" value="UniProtKB-KW"/>
</dbReference>
<evidence type="ECO:0000256" key="5">
    <source>
        <dbReference type="ARBA" id="ARBA00023124"/>
    </source>
</evidence>
<keyword evidence="3" id="KW-0227">DNA damage</keyword>
<dbReference type="GO" id="GO:0003697">
    <property type="term" value="F:single-stranded DNA binding"/>
    <property type="evidence" value="ECO:0007669"/>
    <property type="project" value="InterPro"/>
</dbReference>
<keyword evidence="2 8" id="KW-0645">Protease</keyword>
<accession>A0A454TM70</accession>
<dbReference type="RefSeq" id="WP_123203720.1">
    <property type="nucleotide sequence ID" value="NZ_RJTL01000035.1"/>
</dbReference>
<reference evidence="9 10" key="1">
    <citation type="submission" date="2018-10" db="EMBL/GenBank/DDBJ databases">
        <title>Draft Genome Sequence of Ralstonia pseudosolanacearum (R. solanacearum phylotype I) Strain Tg03 Isolated from Luffa cylindrica in China.</title>
        <authorList>
            <person name="Yuan G.-Q."/>
            <person name="Li Q.-Q."/>
            <person name="Zhang Y.-W."/>
        </authorList>
    </citation>
    <scope>NUCLEOTIDE SEQUENCE [LARGE SCALE GENOMIC DNA]</scope>
    <source>
        <strain evidence="9 10">Tg03</strain>
    </source>
</reference>
<dbReference type="SUPFAM" id="SSF143081">
    <property type="entry name" value="BB1717-like"/>
    <property type="match status" value="1"/>
</dbReference>
<evidence type="ECO:0000256" key="3">
    <source>
        <dbReference type="ARBA" id="ARBA00022763"/>
    </source>
</evidence>
<dbReference type="GO" id="GO:0106300">
    <property type="term" value="P:protein-DNA covalent cross-linking repair"/>
    <property type="evidence" value="ECO:0007669"/>
    <property type="project" value="InterPro"/>
</dbReference>
<dbReference type="PANTHER" id="PTHR13604:SF0">
    <property type="entry name" value="ABASIC SITE PROCESSING PROTEIN HMCES"/>
    <property type="match status" value="1"/>
</dbReference>
<evidence type="ECO:0000256" key="6">
    <source>
        <dbReference type="ARBA" id="ARBA00023125"/>
    </source>
</evidence>
<evidence type="ECO:0000313" key="9">
    <source>
        <dbReference type="EMBL" id="RNM03244.1"/>
    </source>
</evidence>
<keyword evidence="6" id="KW-0238">DNA-binding</keyword>
<dbReference type="AlphaFoldDB" id="A0A454TM70"/>
<evidence type="ECO:0000256" key="2">
    <source>
        <dbReference type="ARBA" id="ARBA00022670"/>
    </source>
</evidence>